<sequence length="267" mass="30386">MKPFVWLGDEDKHLDDPFVTNYMDISIGLYGGNTFAGANKNEDGTLVWRNEDHSGEIVAIVDAHNTAQSAELVIRSLETIMPNIIEALSPCNLNVFENINKMIIHLFSSDHFVNQCKDVIGETACLICIRRDQYLWWLNIGDCVLYLFHEELQQRGQYALNQRNFYEWIGNQSAFNYGIPCYSTGLRELRPGTNTILVTTDGLLEYGDRHYDKSENIYNCVKNQFQSSLDASIKKLITDVHEGQGRDSATVISWTIENNLPACYPSD</sequence>
<evidence type="ECO:0000313" key="2">
    <source>
        <dbReference type="Proteomes" id="UP001157114"/>
    </source>
</evidence>
<dbReference type="EMBL" id="BSSQ01000003">
    <property type="protein sequence ID" value="GLX66540.1"/>
    <property type="molecule type" value="Genomic_DNA"/>
</dbReference>
<comment type="caution">
    <text evidence="1">The sequence shown here is derived from an EMBL/GenBank/DDBJ whole genome shotgun (WGS) entry which is preliminary data.</text>
</comment>
<gene>
    <name evidence="1" type="ORF">MU1_08840</name>
</gene>
<protein>
    <submittedName>
        <fullName evidence="1">Protein phosphatase</fullName>
    </submittedName>
</protein>
<dbReference type="SUPFAM" id="SSF81606">
    <property type="entry name" value="PP2C-like"/>
    <property type="match status" value="1"/>
</dbReference>
<proteinExistence type="predicted"/>
<accession>A0ABQ6G7U4</accession>
<organism evidence="1 2">
    <name type="scientific">Paenibacillus glycanilyticus</name>
    <dbReference type="NCBI Taxonomy" id="126569"/>
    <lineage>
        <taxon>Bacteria</taxon>
        <taxon>Bacillati</taxon>
        <taxon>Bacillota</taxon>
        <taxon>Bacilli</taxon>
        <taxon>Bacillales</taxon>
        <taxon>Paenibacillaceae</taxon>
        <taxon>Paenibacillus</taxon>
    </lineage>
</organism>
<keyword evidence="2" id="KW-1185">Reference proteome</keyword>
<dbReference type="Proteomes" id="UP001157114">
    <property type="component" value="Unassembled WGS sequence"/>
</dbReference>
<reference evidence="1 2" key="1">
    <citation type="submission" date="2023-03" db="EMBL/GenBank/DDBJ databases">
        <title>Draft genome sequence of the bacteria which degrade cell wall of Tricholomamatutake.</title>
        <authorList>
            <person name="Konishi Y."/>
            <person name="Fukuta Y."/>
            <person name="Shirasaka N."/>
        </authorList>
    </citation>
    <scope>NUCLEOTIDE SEQUENCE [LARGE SCALE GENOMIC DNA]</scope>
    <source>
        <strain evidence="2">mu1</strain>
    </source>
</reference>
<evidence type="ECO:0000313" key="1">
    <source>
        <dbReference type="EMBL" id="GLX66540.1"/>
    </source>
</evidence>
<dbReference type="RefSeq" id="WP_284237237.1">
    <property type="nucleotide sequence ID" value="NZ_BSSQ01000003.1"/>
</dbReference>
<name>A0ABQ6G7U4_9BACL</name>
<dbReference type="Gene3D" id="3.60.40.10">
    <property type="entry name" value="PPM-type phosphatase domain"/>
    <property type="match status" value="1"/>
</dbReference>
<dbReference type="InterPro" id="IPR036457">
    <property type="entry name" value="PPM-type-like_dom_sf"/>
</dbReference>